<accession>Q6IK75</accession>
<organism evidence="2">
    <name type="scientific">Drosophila melanogaster</name>
    <name type="common">Fruit fly</name>
    <dbReference type="NCBI Taxonomy" id="7227"/>
    <lineage>
        <taxon>Eukaryota</taxon>
        <taxon>Metazoa</taxon>
        <taxon>Ecdysozoa</taxon>
        <taxon>Arthropoda</taxon>
        <taxon>Hexapoda</taxon>
        <taxon>Insecta</taxon>
        <taxon>Pterygota</taxon>
        <taxon>Neoptera</taxon>
        <taxon>Endopterygota</taxon>
        <taxon>Diptera</taxon>
        <taxon>Brachycera</taxon>
        <taxon>Muscomorpha</taxon>
        <taxon>Ephydroidea</taxon>
        <taxon>Drosophilidae</taxon>
        <taxon>Drosophila</taxon>
        <taxon>Sophophora</taxon>
    </lineage>
</organism>
<evidence type="ECO:0000313" key="2">
    <source>
        <dbReference type="EMBL" id="DAA03997.1"/>
    </source>
</evidence>
<gene>
    <name evidence="2" type="ORF">HDC13249</name>
</gene>
<sequence>MSSSRAGEPTGDSHNGDSDKLNEQGMHTANRIDGKCCENTLWLLQKAKGPEMVPATPSVREQVLATGIGIGEGVGPV</sequence>
<dbReference type="EMBL" id="BK002491">
    <property type="protein sequence ID" value="DAA03997.1"/>
    <property type="molecule type" value="Genomic_DNA"/>
</dbReference>
<feature type="region of interest" description="Disordered" evidence="1">
    <location>
        <begin position="1"/>
        <end position="27"/>
    </location>
</feature>
<protein>
    <submittedName>
        <fullName evidence="2">HDC13249</fullName>
    </submittedName>
</protein>
<name>Q6IK75_DROME</name>
<evidence type="ECO:0000256" key="1">
    <source>
        <dbReference type="SAM" id="MobiDB-lite"/>
    </source>
</evidence>
<proteinExistence type="predicted"/>
<dbReference type="AlphaFoldDB" id="Q6IK75"/>
<reference evidence="2" key="1">
    <citation type="journal article" date="2003" name="Genome Biol.">
        <title>An integrated gene annotation and transcriptional profiling approach towards the full gene content of the Drosophila genome.</title>
        <authorList>
            <person name="Hild M."/>
            <person name="Beckmann B."/>
            <person name="Haas S.A."/>
            <person name="Koch B."/>
            <person name="Solovyev V."/>
            <person name="Busold C."/>
            <person name="Fellenberg K."/>
            <person name="Boutros M."/>
            <person name="Vingron M."/>
            <person name="Sauer F."/>
            <person name="Hoheisel J.D."/>
            <person name="Paro R."/>
        </authorList>
    </citation>
    <scope>NUCLEOTIDE SEQUENCE</scope>
</reference>